<evidence type="ECO:0000313" key="3">
    <source>
        <dbReference type="EMBL" id="SDM74383.1"/>
    </source>
</evidence>
<dbReference type="OrthoDB" id="9811016at2"/>
<sequence length="253" mass="28808">MEKISFKLESFEGPLDLLLYLISKHKLNIYDISIFELVTQYSEAIQAMRREDMEIASEFLEMAARLVHIKSAMLLPRHEEAEQLKQELTGQLLEYAMIKRVAAELSAGYIGSSVFAPKPITVEIDETYRFTHDIKELISAYAGVSGKSLRRLPPPVSAFSGIVQRRVVSVGSKIIYIMRRLYRNTTVRFRSLFEEADDRSELVATFLAVLELVKSGRVLVDEHCEEVRFANTRQATEPSAEETTEKTLVLKSN</sequence>
<evidence type="ECO:0000313" key="4">
    <source>
        <dbReference type="Proteomes" id="UP000199182"/>
    </source>
</evidence>
<proteinExistence type="predicted"/>
<dbReference type="Pfam" id="PF02616">
    <property type="entry name" value="SMC_ScpA"/>
    <property type="match status" value="1"/>
</dbReference>
<dbReference type="PANTHER" id="PTHR33969">
    <property type="entry name" value="SEGREGATION AND CONDENSATION PROTEIN A"/>
    <property type="match status" value="1"/>
</dbReference>
<dbReference type="AlphaFoldDB" id="A0A1G9VQL8"/>
<gene>
    <name evidence="3" type="ORF">SAMN05192585_10471</name>
</gene>
<keyword evidence="1" id="KW-0159">Chromosome partition</keyword>
<evidence type="ECO:0000256" key="2">
    <source>
        <dbReference type="ARBA" id="ARBA00044777"/>
    </source>
</evidence>
<dbReference type="PANTHER" id="PTHR33969:SF2">
    <property type="entry name" value="SEGREGATION AND CONDENSATION PROTEIN A"/>
    <property type="match status" value="1"/>
</dbReference>
<keyword evidence="4" id="KW-1185">Reference proteome</keyword>
<dbReference type="GO" id="GO:0007059">
    <property type="term" value="P:chromosome segregation"/>
    <property type="evidence" value="ECO:0007669"/>
    <property type="project" value="UniProtKB-KW"/>
</dbReference>
<organism evidence="3 4">
    <name type="scientific">Acetanaerobacterium elongatum</name>
    <dbReference type="NCBI Taxonomy" id="258515"/>
    <lineage>
        <taxon>Bacteria</taxon>
        <taxon>Bacillati</taxon>
        <taxon>Bacillota</taxon>
        <taxon>Clostridia</taxon>
        <taxon>Eubacteriales</taxon>
        <taxon>Oscillospiraceae</taxon>
        <taxon>Acetanaerobacterium</taxon>
    </lineage>
</organism>
<protein>
    <recommendedName>
        <fullName evidence="2">Segregation and condensation protein A</fullName>
    </recommendedName>
</protein>
<dbReference type="EMBL" id="FNID01000004">
    <property type="protein sequence ID" value="SDM74383.1"/>
    <property type="molecule type" value="Genomic_DNA"/>
</dbReference>
<dbReference type="STRING" id="258515.SAMN05192585_10471"/>
<reference evidence="3 4" key="1">
    <citation type="submission" date="2016-10" db="EMBL/GenBank/DDBJ databases">
        <authorList>
            <person name="de Groot N.N."/>
        </authorList>
    </citation>
    <scope>NUCLEOTIDE SEQUENCE [LARGE SCALE GENOMIC DNA]</scope>
    <source>
        <strain evidence="3 4">CGMCC 1.5012</strain>
    </source>
</reference>
<dbReference type="Gene3D" id="6.10.250.2410">
    <property type="match status" value="1"/>
</dbReference>
<accession>A0A1G9VQL8</accession>
<name>A0A1G9VQL8_9FIRM</name>
<dbReference type="Proteomes" id="UP000199182">
    <property type="component" value="Unassembled WGS sequence"/>
</dbReference>
<dbReference type="RefSeq" id="WP_092638030.1">
    <property type="nucleotide sequence ID" value="NZ_FNID01000004.1"/>
</dbReference>
<dbReference type="InterPro" id="IPR003768">
    <property type="entry name" value="ScpA"/>
</dbReference>
<evidence type="ECO:0000256" key="1">
    <source>
        <dbReference type="ARBA" id="ARBA00022829"/>
    </source>
</evidence>